<organism evidence="1 2">
    <name type="scientific">Pyronema omphalodes (strain CBS 100304)</name>
    <name type="common">Pyronema confluens</name>
    <dbReference type="NCBI Taxonomy" id="1076935"/>
    <lineage>
        <taxon>Eukaryota</taxon>
        <taxon>Fungi</taxon>
        <taxon>Dikarya</taxon>
        <taxon>Ascomycota</taxon>
        <taxon>Pezizomycotina</taxon>
        <taxon>Pezizomycetes</taxon>
        <taxon>Pezizales</taxon>
        <taxon>Pyronemataceae</taxon>
        <taxon>Pyronema</taxon>
    </lineage>
</organism>
<dbReference type="Proteomes" id="UP000018144">
    <property type="component" value="Unassembled WGS sequence"/>
</dbReference>
<reference evidence="1 2" key="1">
    <citation type="journal article" date="2013" name="PLoS Genet.">
        <title>The genome and development-dependent transcriptomes of Pyronema confluens: a window into fungal evolution.</title>
        <authorList>
            <person name="Traeger S."/>
            <person name="Altegoer F."/>
            <person name="Freitag M."/>
            <person name="Gabaldon T."/>
            <person name="Kempken F."/>
            <person name="Kumar A."/>
            <person name="Marcet-Houben M."/>
            <person name="Poggeler S."/>
            <person name="Stajich J.E."/>
            <person name="Nowrousian M."/>
        </authorList>
    </citation>
    <scope>NUCLEOTIDE SEQUENCE [LARGE SCALE GENOMIC DNA]</scope>
    <source>
        <strain evidence="2">CBS 100304</strain>
        <tissue evidence="1">Vegetative mycelium</tissue>
    </source>
</reference>
<name>U4L3F2_PYROM</name>
<keyword evidence="2" id="KW-1185">Reference proteome</keyword>
<accession>U4L3F2</accession>
<proteinExistence type="predicted"/>
<protein>
    <submittedName>
        <fullName evidence="1">Uncharacterized protein</fullName>
    </submittedName>
</protein>
<gene>
    <name evidence="1" type="ORF">PCON_02767</name>
</gene>
<evidence type="ECO:0000313" key="1">
    <source>
        <dbReference type="EMBL" id="CCX04585.1"/>
    </source>
</evidence>
<evidence type="ECO:0000313" key="2">
    <source>
        <dbReference type="Proteomes" id="UP000018144"/>
    </source>
</evidence>
<dbReference type="EMBL" id="HF935209">
    <property type="protein sequence ID" value="CCX04585.1"/>
    <property type="molecule type" value="Genomic_DNA"/>
</dbReference>
<sequence length="15" mass="1770">MLQEHAPHTPQHNTE</sequence>